<dbReference type="Pfam" id="PF23209">
    <property type="entry name" value="IDM1_C"/>
    <property type="match status" value="1"/>
</dbReference>
<dbReference type="eggNOG" id="ENOG502SHDY">
    <property type="taxonomic scope" value="Eukaryota"/>
</dbReference>
<keyword evidence="6" id="KW-1185">Reference proteome</keyword>
<dbReference type="HOGENOM" id="CLU_316031_0_0_1"/>
<reference evidence="5" key="1">
    <citation type="journal article" date="2013" name="Nat. Commun.">
        <title>Whole-genome sequencing of Oryza brachyantha reveals mechanisms underlying Oryza genome evolution.</title>
        <authorList>
            <person name="Chen J."/>
            <person name="Huang Q."/>
            <person name="Gao D."/>
            <person name="Wang J."/>
            <person name="Lang Y."/>
            <person name="Liu T."/>
            <person name="Li B."/>
            <person name="Bai Z."/>
            <person name="Luis Goicoechea J."/>
            <person name="Liang C."/>
            <person name="Chen C."/>
            <person name="Zhang W."/>
            <person name="Sun S."/>
            <person name="Liao Y."/>
            <person name="Zhang X."/>
            <person name="Yang L."/>
            <person name="Song C."/>
            <person name="Wang M."/>
            <person name="Shi J."/>
            <person name="Liu G."/>
            <person name="Liu J."/>
            <person name="Zhou H."/>
            <person name="Zhou W."/>
            <person name="Yu Q."/>
            <person name="An N."/>
            <person name="Chen Y."/>
            <person name="Cai Q."/>
            <person name="Wang B."/>
            <person name="Liu B."/>
            <person name="Min J."/>
            <person name="Huang Y."/>
            <person name="Wu H."/>
            <person name="Li Z."/>
            <person name="Zhang Y."/>
            <person name="Yin Y."/>
            <person name="Song W."/>
            <person name="Jiang J."/>
            <person name="Jackson S.A."/>
            <person name="Wing R.A."/>
            <person name="Wang J."/>
            <person name="Chen M."/>
        </authorList>
    </citation>
    <scope>NUCLEOTIDE SEQUENCE [LARGE SCALE GENOMIC DNA]</scope>
    <source>
        <strain evidence="5">cv. IRGC 101232</strain>
    </source>
</reference>
<dbReference type="Gene3D" id="3.30.40.10">
    <property type="entry name" value="Zinc/RING finger domain, C3HC4 (zinc finger)"/>
    <property type="match status" value="1"/>
</dbReference>
<comment type="subcellular location">
    <subcellularLocation>
        <location evidence="1">Nucleus</location>
    </subcellularLocation>
</comment>
<accession>J3LMI6</accession>
<feature type="domain" description="N-acetyltransferase" evidence="4">
    <location>
        <begin position="706"/>
        <end position="859"/>
    </location>
</feature>
<dbReference type="InterPro" id="IPR056511">
    <property type="entry name" value="IDM1_C"/>
</dbReference>
<feature type="region of interest" description="Disordered" evidence="3">
    <location>
        <begin position="155"/>
        <end position="178"/>
    </location>
</feature>
<dbReference type="PANTHER" id="PTHR47025">
    <property type="entry name" value="AUTOIMMUNE REGULATOR"/>
    <property type="match status" value="1"/>
</dbReference>
<dbReference type="InterPro" id="IPR032308">
    <property type="entry name" value="TDBD"/>
</dbReference>
<dbReference type="InterPro" id="IPR013083">
    <property type="entry name" value="Znf_RING/FYVE/PHD"/>
</dbReference>
<dbReference type="GO" id="GO:0042393">
    <property type="term" value="F:histone binding"/>
    <property type="evidence" value="ECO:0007669"/>
    <property type="project" value="TreeGrafter"/>
</dbReference>
<evidence type="ECO:0000313" key="5">
    <source>
        <dbReference type="EnsemblPlants" id="OB03G22620.1"/>
    </source>
</evidence>
<proteinExistence type="predicted"/>
<dbReference type="OMA" id="NDHAMPD"/>
<dbReference type="SUPFAM" id="SSF55729">
    <property type="entry name" value="Acyl-CoA N-acyltransferases (Nat)"/>
    <property type="match status" value="1"/>
</dbReference>
<dbReference type="STRING" id="4533.J3LMI6"/>
<dbReference type="InterPro" id="IPR016181">
    <property type="entry name" value="Acyl_CoA_acyltransferase"/>
</dbReference>
<dbReference type="Gene3D" id="3.40.630.30">
    <property type="match status" value="1"/>
</dbReference>
<dbReference type="Pfam" id="PF16135">
    <property type="entry name" value="TDBD"/>
    <property type="match status" value="2"/>
</dbReference>
<dbReference type="GO" id="GO:0016747">
    <property type="term" value="F:acyltransferase activity, transferring groups other than amino-acyl groups"/>
    <property type="evidence" value="ECO:0007669"/>
    <property type="project" value="InterPro"/>
</dbReference>
<dbReference type="EnsemblPlants" id="OB03G22620.1">
    <property type="protein sequence ID" value="OB03G22620.1"/>
    <property type="gene ID" value="OB03G22620"/>
</dbReference>
<feature type="compositionally biased region" description="Polar residues" evidence="3">
    <location>
        <begin position="387"/>
        <end position="405"/>
    </location>
</feature>
<organism evidence="5">
    <name type="scientific">Oryza brachyantha</name>
    <name type="common">malo sina</name>
    <dbReference type="NCBI Taxonomy" id="4533"/>
    <lineage>
        <taxon>Eukaryota</taxon>
        <taxon>Viridiplantae</taxon>
        <taxon>Streptophyta</taxon>
        <taxon>Embryophyta</taxon>
        <taxon>Tracheophyta</taxon>
        <taxon>Spermatophyta</taxon>
        <taxon>Magnoliopsida</taxon>
        <taxon>Liliopsida</taxon>
        <taxon>Poales</taxon>
        <taxon>Poaceae</taxon>
        <taxon>BOP clade</taxon>
        <taxon>Oryzoideae</taxon>
        <taxon>Oryzeae</taxon>
        <taxon>Oryzinae</taxon>
        <taxon>Oryza</taxon>
    </lineage>
</organism>
<evidence type="ECO:0000259" key="4">
    <source>
        <dbReference type="PROSITE" id="PS51186"/>
    </source>
</evidence>
<dbReference type="GO" id="GO:0000977">
    <property type="term" value="F:RNA polymerase II transcription regulatory region sequence-specific DNA binding"/>
    <property type="evidence" value="ECO:0007669"/>
    <property type="project" value="TreeGrafter"/>
</dbReference>
<name>J3LMI6_ORYBR</name>
<evidence type="ECO:0000256" key="1">
    <source>
        <dbReference type="ARBA" id="ARBA00004123"/>
    </source>
</evidence>
<dbReference type="GO" id="GO:0005634">
    <property type="term" value="C:nucleus"/>
    <property type="evidence" value="ECO:0007669"/>
    <property type="project" value="UniProtKB-SubCell"/>
</dbReference>
<dbReference type="Proteomes" id="UP000006038">
    <property type="component" value="Chromosome 3"/>
</dbReference>
<evidence type="ECO:0000256" key="3">
    <source>
        <dbReference type="SAM" id="MobiDB-lite"/>
    </source>
</evidence>
<protein>
    <recommendedName>
        <fullName evidence="4">N-acetyltransferase domain-containing protein</fullName>
    </recommendedName>
</protein>
<dbReference type="GO" id="GO:0045944">
    <property type="term" value="P:positive regulation of transcription by RNA polymerase II"/>
    <property type="evidence" value="ECO:0007669"/>
    <property type="project" value="TreeGrafter"/>
</dbReference>
<keyword evidence="2" id="KW-0539">Nucleus</keyword>
<dbReference type="PROSITE" id="PS51186">
    <property type="entry name" value="GNAT"/>
    <property type="match status" value="1"/>
</dbReference>
<reference evidence="5" key="2">
    <citation type="submission" date="2013-04" db="UniProtKB">
        <authorList>
            <consortium name="EnsemblPlants"/>
        </authorList>
    </citation>
    <scope>IDENTIFICATION</scope>
</reference>
<dbReference type="InterPro" id="IPR000182">
    <property type="entry name" value="GNAT_dom"/>
</dbReference>
<feature type="region of interest" description="Disordered" evidence="3">
    <location>
        <begin position="376"/>
        <end position="405"/>
    </location>
</feature>
<dbReference type="AlphaFoldDB" id="J3LMI6"/>
<dbReference type="Gramene" id="OB03G22620.1">
    <property type="protein sequence ID" value="OB03G22620.1"/>
    <property type="gene ID" value="OB03G22620"/>
</dbReference>
<evidence type="ECO:0000256" key="2">
    <source>
        <dbReference type="ARBA" id="ARBA00023242"/>
    </source>
</evidence>
<dbReference type="GO" id="GO:0003682">
    <property type="term" value="F:chromatin binding"/>
    <property type="evidence" value="ECO:0007669"/>
    <property type="project" value="TreeGrafter"/>
</dbReference>
<dbReference type="PANTHER" id="PTHR47025:SF7">
    <property type="entry name" value="ACYL-COA N-ACYLTRANSFERASE WITH RING_FYVE_PHD-TYPE ZINC FINGER DOMAIN-CONTAINING PROTEIN"/>
    <property type="match status" value="1"/>
</dbReference>
<evidence type="ECO:0000313" key="6">
    <source>
        <dbReference type="Proteomes" id="UP000006038"/>
    </source>
</evidence>
<sequence length="875" mass="96603">MLTEEEKAGLSLLGLRASVSTTETNPMDGVEGLASEAIIVPSSDQAMPDAEEMGNAAAERPRNSVLSTATTVKVPVMTGNDRAMADAKEMRGADVEQDGGLSTALAVKLEVTSGNDHAMPDAKDTRNADLEQPRDSVLATASVVKVELGAVNDHAMPNSEQTRNPILEQPWDSNLSTNTPVKMRVTETKYRPESILKDVRGLLSTGLLEGFRVTYKKNEAERIGRINGQGYSCGCSECGYKNIMNACEFEQHSGESSNNQNNHIFLDSGISLYMVIQGLKYTKLDMLGDVIGKEIGLPPNMFQYEKWKASFQLEKDDFDDAPSEPCSTQSSQEFAIALTDSLKDSTNNASSILNWSSFRRRSDRQFKRGCAETLTPILSRSPDKETSGLSTGTSMKSGTEETPSENTTVLLAPDGIKCNSAGRIALSSTSSECDPINLALPLSSPLTVIQDPPPDHNVDSNSKDLWQPKVRDNTLHPMLFKEGGLPDFTLLTYKTKNGEVLMQGYKLGTGIVCDCCSSEFTPSHFEKHVGMGKRRQPYRSIYTSDGLTLHELALKLQDSSQTMNSTVLCTVDELPNLTSGSGREALTASRPIIFPLKRTLQERVSKVESCYICGDHHTAIGVISIDMIVFCNQCERACHVKCYNNGLQKPKAPLKVLGEYTQFNFMCSEKCQMLRASLHEALNKREEIAFLRQTRSSICWQLLSGMNMRSDVQQYMHQVIEIFKDSFARTAAQDIDVIQDMVNSQSTTGEKDFRGIYCAVLITSTLVVSAAILKVRTEEVAELALIATRNECRKKGYFSLLLSLIEAHLKAWNIRLLTAPVDPEMAPIWSDKLGYTILSDEQKHSMLVAHPLVMFENLTLMQKSLAEKTDPMVFR</sequence>